<protein>
    <submittedName>
        <fullName evidence="4">Uncharacterized protein</fullName>
    </submittedName>
</protein>
<keyword evidence="2" id="KW-0812">Transmembrane</keyword>
<evidence type="ECO:0000313" key="3">
    <source>
        <dbReference type="Proteomes" id="UP000887578"/>
    </source>
</evidence>
<evidence type="ECO:0000256" key="2">
    <source>
        <dbReference type="SAM" id="Phobius"/>
    </source>
</evidence>
<keyword evidence="3" id="KW-1185">Reference proteome</keyword>
<name>A0A914P6V6_9BILA</name>
<reference evidence="4" key="1">
    <citation type="submission" date="2022-11" db="UniProtKB">
        <authorList>
            <consortium name="WormBaseParasite"/>
        </authorList>
    </citation>
    <scope>IDENTIFICATION</scope>
</reference>
<dbReference type="AlphaFoldDB" id="A0A914P6V6"/>
<keyword evidence="1" id="KW-0175">Coiled coil</keyword>
<dbReference type="Gene3D" id="1.10.287.1490">
    <property type="match status" value="1"/>
</dbReference>
<organism evidence="3 4">
    <name type="scientific">Panagrolaimus davidi</name>
    <dbReference type="NCBI Taxonomy" id="227884"/>
    <lineage>
        <taxon>Eukaryota</taxon>
        <taxon>Metazoa</taxon>
        <taxon>Ecdysozoa</taxon>
        <taxon>Nematoda</taxon>
        <taxon>Chromadorea</taxon>
        <taxon>Rhabditida</taxon>
        <taxon>Tylenchina</taxon>
        <taxon>Panagrolaimomorpha</taxon>
        <taxon>Panagrolaimoidea</taxon>
        <taxon>Panagrolaimidae</taxon>
        <taxon>Panagrolaimus</taxon>
    </lineage>
</organism>
<dbReference type="Proteomes" id="UP000887578">
    <property type="component" value="Unplaced"/>
</dbReference>
<evidence type="ECO:0000256" key="1">
    <source>
        <dbReference type="SAM" id="Coils"/>
    </source>
</evidence>
<feature type="transmembrane region" description="Helical" evidence="2">
    <location>
        <begin position="624"/>
        <end position="650"/>
    </location>
</feature>
<feature type="coiled-coil region" evidence="1">
    <location>
        <begin position="202"/>
        <end position="516"/>
    </location>
</feature>
<evidence type="ECO:0000313" key="4">
    <source>
        <dbReference type="WBParaSite" id="PDA_v2.g10874.t1"/>
    </source>
</evidence>
<sequence>MKSAGYDNVPPVTLEDHQHHGKITNGFDSIIRSVFGVCESRIDLRVTTLFAFSGKELDDEKEIHYRTAFMLILLFVSEWIADQKDECPHVSLKEPKSRLVHACFNKLFKDIYHGNNEGFKAYIFDEESSVPSFGSPNGSIISSVGSPNGSIISSSIDHSSVNISPASEQMIYDETKDESLIGPLSQTTDALLKAVTLKSISEEKLLAKSENLEAELNAKTTELEKVYKLVADLMKEKENAEESSLKAINDMEDLVRQNAKIYKEKESLLEANTQLQVNRDECMDRLTSAEIEKERLCEDNEDLMKVVSSYAKNEIRLEEEKQALQEDLNEKIMELENYGNFIEEKKVLEFDLSKTKLEMTASNNLVIQKEEEIQKLLNEMNSLNVANGKFKKNLDAINEELSAVKLETDNLKESIEAFMEEKEALQRNLDNKMFEMENVTKHFADSMEENQQLKQDFAQKEDGYQRDLGKLRKNMENLEEEKQALQNAFDRKTLELETVKELLSKVQKELQEVVKQVRGLYLIKSEIEAELNEFKVYFDGSNASVVEKIAEMKTLSNGFINDNISNVNTPAFSDEENISENISDTFDEHLDSGIGSSEQTPEINTTTVESIFIKKQSSSSLSRFFMFFISLFIFFAIHLYLWGAIIPAWVRLELHHDHLPPQ</sequence>
<proteinExistence type="predicted"/>
<keyword evidence="2" id="KW-1133">Transmembrane helix</keyword>
<dbReference type="WBParaSite" id="PDA_v2.g10874.t1">
    <property type="protein sequence ID" value="PDA_v2.g10874.t1"/>
    <property type="gene ID" value="PDA_v2.g10874"/>
</dbReference>
<keyword evidence="2" id="KW-0472">Membrane</keyword>
<accession>A0A914P6V6</accession>